<evidence type="ECO:0000256" key="3">
    <source>
        <dbReference type="SAM" id="Phobius"/>
    </source>
</evidence>
<comment type="caution">
    <text evidence="4">The sequence shown here is derived from an EMBL/GenBank/DDBJ whole genome shotgun (WGS) entry which is preliminary data.</text>
</comment>
<evidence type="ECO:0000256" key="1">
    <source>
        <dbReference type="SAM" id="Coils"/>
    </source>
</evidence>
<evidence type="ECO:0000313" key="4">
    <source>
        <dbReference type="EMBL" id="KAL2914327.1"/>
    </source>
</evidence>
<name>A0ABR4N473_9FUNG</name>
<keyword evidence="3" id="KW-0472">Membrane</keyword>
<feature type="coiled-coil region" evidence="1">
    <location>
        <begin position="127"/>
        <end position="154"/>
    </location>
</feature>
<evidence type="ECO:0000313" key="5">
    <source>
        <dbReference type="Proteomes" id="UP001527925"/>
    </source>
</evidence>
<proteinExistence type="predicted"/>
<evidence type="ECO:0000256" key="2">
    <source>
        <dbReference type="SAM" id="MobiDB-lite"/>
    </source>
</evidence>
<accession>A0ABR4N473</accession>
<gene>
    <name evidence="4" type="ORF">HK105_206099</name>
</gene>
<sequence>MDDKPAPEASPAAPSTPPAVVPRTQAGAATSLRTHKKLAPAVHLTADQRRRAVSPYFSPDNEPVTSGDYEQRIKDTIKHEQRMTPPWMRWGSRYPTMMSRAKSTMFIATTLVVTSSFMIYLANAYVVMQKERRINELLEERSLLRRQRQELLKITGA</sequence>
<keyword evidence="3" id="KW-1133">Transmembrane helix</keyword>
<keyword evidence="5" id="KW-1185">Reference proteome</keyword>
<feature type="transmembrane region" description="Helical" evidence="3">
    <location>
        <begin position="105"/>
        <end position="128"/>
    </location>
</feature>
<dbReference type="EMBL" id="JADGIZ020000034">
    <property type="protein sequence ID" value="KAL2914327.1"/>
    <property type="molecule type" value="Genomic_DNA"/>
</dbReference>
<keyword evidence="1" id="KW-0175">Coiled coil</keyword>
<reference evidence="4 5" key="1">
    <citation type="submission" date="2023-09" db="EMBL/GenBank/DDBJ databases">
        <title>Pangenome analysis of Batrachochytrium dendrobatidis and related Chytrids.</title>
        <authorList>
            <person name="Yacoub M.N."/>
            <person name="Stajich J.E."/>
            <person name="James T.Y."/>
        </authorList>
    </citation>
    <scope>NUCLEOTIDE SEQUENCE [LARGE SCALE GENOMIC DNA]</scope>
    <source>
        <strain evidence="4 5">JEL0888</strain>
    </source>
</reference>
<keyword evidence="3" id="KW-0812">Transmembrane</keyword>
<protein>
    <submittedName>
        <fullName evidence="4">Uncharacterized protein</fullName>
    </submittedName>
</protein>
<feature type="region of interest" description="Disordered" evidence="2">
    <location>
        <begin position="1"/>
        <end position="45"/>
    </location>
</feature>
<dbReference type="Proteomes" id="UP001527925">
    <property type="component" value="Unassembled WGS sequence"/>
</dbReference>
<organism evidence="4 5">
    <name type="scientific">Polyrhizophydium stewartii</name>
    <dbReference type="NCBI Taxonomy" id="2732419"/>
    <lineage>
        <taxon>Eukaryota</taxon>
        <taxon>Fungi</taxon>
        <taxon>Fungi incertae sedis</taxon>
        <taxon>Chytridiomycota</taxon>
        <taxon>Chytridiomycota incertae sedis</taxon>
        <taxon>Chytridiomycetes</taxon>
        <taxon>Rhizophydiales</taxon>
        <taxon>Rhizophydiales incertae sedis</taxon>
        <taxon>Polyrhizophydium</taxon>
    </lineage>
</organism>